<dbReference type="Gene3D" id="3.40.50.300">
    <property type="entry name" value="P-loop containing nucleotide triphosphate hydrolases"/>
    <property type="match status" value="1"/>
</dbReference>
<dbReference type="RefSeq" id="WP_149566927.1">
    <property type="nucleotide sequence ID" value="NZ_CP035807.1"/>
</dbReference>
<evidence type="ECO:0000256" key="3">
    <source>
        <dbReference type="ARBA" id="ARBA00022840"/>
    </source>
</evidence>
<dbReference type="PANTHER" id="PTHR42781">
    <property type="entry name" value="SPERMIDINE/PUTRESCINE IMPORT ATP-BINDING PROTEIN POTA"/>
    <property type="match status" value="1"/>
</dbReference>
<keyword evidence="3 6" id="KW-0067">ATP-binding</keyword>
<proteinExistence type="predicted"/>
<reference evidence="6 7" key="2">
    <citation type="submission" date="2019-09" db="EMBL/GenBank/DDBJ databases">
        <title>Complete Genome Sequence and Methylome Analysis of free living Spirochaetas.</title>
        <authorList>
            <person name="Leshcheva N."/>
            <person name="Mikheeva N."/>
        </authorList>
    </citation>
    <scope>NUCLEOTIDE SEQUENCE [LARGE SCALE GENOMIC DNA]</scope>
    <source>
        <strain evidence="6 7">P</strain>
    </source>
</reference>
<dbReference type="InterPro" id="IPR017871">
    <property type="entry name" value="ABC_transporter-like_CS"/>
</dbReference>
<evidence type="ECO:0000256" key="4">
    <source>
        <dbReference type="SAM" id="Coils"/>
    </source>
</evidence>
<dbReference type="GO" id="GO:0016887">
    <property type="term" value="F:ATP hydrolysis activity"/>
    <property type="evidence" value="ECO:0007669"/>
    <property type="project" value="InterPro"/>
</dbReference>
<dbReference type="GO" id="GO:0005524">
    <property type="term" value="F:ATP binding"/>
    <property type="evidence" value="ECO:0007669"/>
    <property type="project" value="UniProtKB-KW"/>
</dbReference>
<dbReference type="PROSITE" id="PS00211">
    <property type="entry name" value="ABC_TRANSPORTER_1"/>
    <property type="match status" value="1"/>
</dbReference>
<sequence>MISLQNVDLWYGSEHALDNINFSIDRGETLAIVGASGCGKTSILYLLADLLKPTSGNISNTYNKPMKKGLLFQTDMLLPWKNILNNTLLGLKNNKRKKEEAMDLLKMYNIQDQAYKYPSQLSGGQRQRAALARTILNSPDLLLLDEPTSALDEISKELLQNQLKETADLFGLTLILVTHNIEEAVYLGKSILIMEQKKIIKKIDNPSYSINNSRSDPSFFEVCCQVRQSLKEANVYE</sequence>
<evidence type="ECO:0000256" key="1">
    <source>
        <dbReference type="ARBA" id="ARBA00022448"/>
    </source>
</evidence>
<accession>A0A5C1Q9T3</accession>
<feature type="coiled-coil region" evidence="4">
    <location>
        <begin position="81"/>
        <end position="111"/>
    </location>
</feature>
<dbReference type="PANTHER" id="PTHR42781:SF4">
    <property type="entry name" value="SPERMIDINE_PUTRESCINE IMPORT ATP-BINDING PROTEIN POTA"/>
    <property type="match status" value="1"/>
</dbReference>
<dbReference type="AlphaFoldDB" id="A0A5C1Q9T3"/>
<protein>
    <submittedName>
        <fullName evidence="6">ABC transporter ATP-binding protein</fullName>
    </submittedName>
</protein>
<name>A0A5C1Q9T3_9SPIO</name>
<dbReference type="KEGG" id="sper:EW093_02780"/>
<dbReference type="PROSITE" id="PS50893">
    <property type="entry name" value="ABC_TRANSPORTER_2"/>
    <property type="match status" value="1"/>
</dbReference>
<dbReference type="EMBL" id="CP035807">
    <property type="protein sequence ID" value="QEN03669.1"/>
    <property type="molecule type" value="Genomic_DNA"/>
</dbReference>
<evidence type="ECO:0000256" key="2">
    <source>
        <dbReference type="ARBA" id="ARBA00022741"/>
    </source>
</evidence>
<reference evidence="6 7" key="1">
    <citation type="submission" date="2019-02" db="EMBL/GenBank/DDBJ databases">
        <authorList>
            <person name="Fomenkov A."/>
            <person name="Dubinina G."/>
            <person name="Grabovich M."/>
            <person name="Vincze T."/>
            <person name="Roberts R.J."/>
        </authorList>
    </citation>
    <scope>NUCLEOTIDE SEQUENCE [LARGE SCALE GENOMIC DNA]</scope>
    <source>
        <strain evidence="6 7">P</strain>
    </source>
</reference>
<dbReference type="InterPro" id="IPR003439">
    <property type="entry name" value="ABC_transporter-like_ATP-bd"/>
</dbReference>
<evidence type="ECO:0000313" key="6">
    <source>
        <dbReference type="EMBL" id="QEN03669.1"/>
    </source>
</evidence>
<dbReference type="Pfam" id="PF00005">
    <property type="entry name" value="ABC_tran"/>
    <property type="match status" value="1"/>
</dbReference>
<feature type="domain" description="ABC transporter" evidence="5">
    <location>
        <begin position="2"/>
        <end position="222"/>
    </location>
</feature>
<dbReference type="OrthoDB" id="9801958at2"/>
<keyword evidence="2" id="KW-0547">Nucleotide-binding</keyword>
<evidence type="ECO:0000259" key="5">
    <source>
        <dbReference type="PROSITE" id="PS50893"/>
    </source>
</evidence>
<evidence type="ECO:0000313" key="7">
    <source>
        <dbReference type="Proteomes" id="UP000323824"/>
    </source>
</evidence>
<gene>
    <name evidence="6" type="ORF">EW093_02780</name>
</gene>
<dbReference type="SMART" id="SM00382">
    <property type="entry name" value="AAA"/>
    <property type="match status" value="1"/>
</dbReference>
<dbReference type="InterPro" id="IPR027417">
    <property type="entry name" value="P-loop_NTPase"/>
</dbReference>
<dbReference type="Proteomes" id="UP000323824">
    <property type="component" value="Chromosome"/>
</dbReference>
<keyword evidence="1" id="KW-0813">Transport</keyword>
<dbReference type="SUPFAM" id="SSF52540">
    <property type="entry name" value="P-loop containing nucleoside triphosphate hydrolases"/>
    <property type="match status" value="1"/>
</dbReference>
<dbReference type="InterPro" id="IPR003593">
    <property type="entry name" value="AAA+_ATPase"/>
</dbReference>
<dbReference type="InterPro" id="IPR050093">
    <property type="entry name" value="ABC_SmlMolc_Importer"/>
</dbReference>
<organism evidence="6 7">
    <name type="scientific">Thiospirochaeta perfilievii</name>
    <dbReference type="NCBI Taxonomy" id="252967"/>
    <lineage>
        <taxon>Bacteria</taxon>
        <taxon>Pseudomonadati</taxon>
        <taxon>Spirochaetota</taxon>
        <taxon>Spirochaetia</taxon>
        <taxon>Spirochaetales</taxon>
        <taxon>Spirochaetaceae</taxon>
        <taxon>Thiospirochaeta</taxon>
    </lineage>
</organism>
<keyword evidence="4" id="KW-0175">Coiled coil</keyword>
<keyword evidence="7" id="KW-1185">Reference proteome</keyword>